<evidence type="ECO:0000256" key="4">
    <source>
        <dbReference type="ARBA" id="ARBA00022982"/>
    </source>
</evidence>
<keyword evidence="6 10" id="KW-0793">Thylakoid</keyword>
<dbReference type="HAMAP" id="MF_00433">
    <property type="entry name" value="Cytb6_f_PetL"/>
    <property type="match status" value="1"/>
</dbReference>
<dbReference type="EMBL" id="CP012036">
    <property type="protein sequence ID" value="ALF54890.1"/>
    <property type="molecule type" value="Genomic_DNA"/>
</dbReference>
<evidence type="ECO:0000256" key="1">
    <source>
        <dbReference type="ARBA" id="ARBA00004167"/>
    </source>
</evidence>
<evidence type="ECO:0000256" key="6">
    <source>
        <dbReference type="ARBA" id="ARBA00023078"/>
    </source>
</evidence>
<keyword evidence="3 10" id="KW-0812">Transmembrane</keyword>
<evidence type="ECO:0000256" key="8">
    <source>
        <dbReference type="ARBA" id="ARBA00025197"/>
    </source>
</evidence>
<evidence type="ECO:0000256" key="3">
    <source>
        <dbReference type="ARBA" id="ARBA00022692"/>
    </source>
</evidence>
<evidence type="ECO:0000256" key="9">
    <source>
        <dbReference type="ARBA" id="ARBA00025834"/>
    </source>
</evidence>
<evidence type="ECO:0000313" key="12">
    <source>
        <dbReference type="Proteomes" id="UP000062645"/>
    </source>
</evidence>
<evidence type="ECO:0000313" key="11">
    <source>
        <dbReference type="EMBL" id="ALF54890.1"/>
    </source>
</evidence>
<dbReference type="GO" id="GO:0009055">
    <property type="term" value="F:electron transfer activity"/>
    <property type="evidence" value="ECO:0007669"/>
    <property type="project" value="InterPro"/>
</dbReference>
<reference evidence="12" key="1">
    <citation type="submission" date="2015-07" db="EMBL/GenBank/DDBJ databases">
        <title>Genome Of Nitrogen-Fixing Cyanobacterium Nostoc piscinale CENA21 From Solimoes/Amazon River Floodplain Sediments And Comparative Genomics To Uncover Biosynthetic Natural Products Potential.</title>
        <authorList>
            <person name="Leao T.F."/>
            <person name="Leao P.N."/>
            <person name="Guimaraes P.I."/>
            <person name="de Melo A.G.C."/>
            <person name="Ramos R.T.J."/>
            <person name="Silva A."/>
            <person name="Fiore M.F."/>
            <person name="Schneider M.P.C."/>
        </authorList>
    </citation>
    <scope>NUCLEOTIDE SEQUENCE [LARGE SCALE GENOMIC DNA]</scope>
    <source>
        <strain evidence="12">CENA21</strain>
    </source>
</reference>
<comment type="subunit">
    <text evidence="9 10">The 4 large subunits of the cytochrome b6-f complex are cytochrome b6, subunit IV (17 kDa polypeptide, PetD), cytochrome f and the Rieske protein, while the 4 small subunits are PetG, PetL, PetM and PetN. The complex functions as a dimer.</text>
</comment>
<sequence>MFAVVAYIGFLALFTAIAAGLLFGLRSAKIL</sequence>
<keyword evidence="5 10" id="KW-1133">Transmembrane helix</keyword>
<gene>
    <name evidence="10" type="primary">petL</name>
    <name evidence="11" type="ORF">ACX27_21985</name>
</gene>
<evidence type="ECO:0000256" key="5">
    <source>
        <dbReference type="ARBA" id="ARBA00022989"/>
    </source>
</evidence>
<dbReference type="InterPro" id="IPR007802">
    <property type="entry name" value="Cyt_b6/f_cplx_su6"/>
</dbReference>
<evidence type="ECO:0000256" key="10">
    <source>
        <dbReference type="HAMAP-Rule" id="MF_00433"/>
    </source>
</evidence>
<keyword evidence="7 10" id="KW-0472">Membrane</keyword>
<proteinExistence type="inferred from homology"/>
<dbReference type="PATRIC" id="fig|224013.5.peg.5275"/>
<feature type="transmembrane region" description="Helical" evidence="10">
    <location>
        <begin position="6"/>
        <end position="25"/>
    </location>
</feature>
<dbReference type="GO" id="GO:0015979">
    <property type="term" value="P:photosynthesis"/>
    <property type="evidence" value="ECO:0007669"/>
    <property type="project" value="UniProtKB-KW"/>
</dbReference>
<evidence type="ECO:0000256" key="7">
    <source>
        <dbReference type="ARBA" id="ARBA00023136"/>
    </source>
</evidence>
<reference evidence="11 12" key="2">
    <citation type="journal article" date="2016" name="Genome Announc.">
        <title>Draft Genome Sequence of the N2-Fixing Cyanobacterium Nostoc piscinale CENA21, Isolated from the Brazilian Amazon Floodplain.</title>
        <authorList>
            <person name="Leao T."/>
            <person name="Guimaraes P.I."/>
            <person name="de Melo A.G."/>
            <person name="Ramos R.T."/>
            <person name="Leao P.N."/>
            <person name="Silva A."/>
            <person name="Fiore M.F."/>
            <person name="Schneider M.P."/>
        </authorList>
    </citation>
    <scope>NUCLEOTIDE SEQUENCE [LARGE SCALE GENOMIC DNA]</scope>
    <source>
        <strain evidence="11 12">CENA21</strain>
    </source>
</reference>
<organism evidence="11 12">
    <name type="scientific">Nostoc piscinale CENA21</name>
    <dbReference type="NCBI Taxonomy" id="224013"/>
    <lineage>
        <taxon>Bacteria</taxon>
        <taxon>Bacillati</taxon>
        <taxon>Cyanobacteriota</taxon>
        <taxon>Cyanophyceae</taxon>
        <taxon>Nostocales</taxon>
        <taxon>Nostocaceae</taxon>
        <taxon>Nostoc</taxon>
    </lineage>
</organism>
<comment type="function">
    <text evidence="8 10">Component of the cytochrome b6-f complex, which mediates electron transfer between photosystem II (PSII) and photosystem I (PSI), cyclic electron flow around PSI, and state transitions. PetL is important for photoautotrophic growth as well as for electron transfer efficiency and stability of the cytochrome b6-f complex.</text>
</comment>
<dbReference type="NCBIfam" id="NF008824">
    <property type="entry name" value="PRK11874.1"/>
    <property type="match status" value="1"/>
</dbReference>
<protein>
    <recommendedName>
        <fullName evidence="10">Cytochrome b6-f complex subunit 6</fullName>
    </recommendedName>
    <alternativeName>
        <fullName evidence="10">Cytochrome b6-f complex subunit PetL</fullName>
    </alternativeName>
    <alternativeName>
        <fullName evidence="10">Cytochrome b6-f complex subunit VI</fullName>
    </alternativeName>
</protein>
<dbReference type="Proteomes" id="UP000062645">
    <property type="component" value="Chromosome"/>
</dbReference>
<dbReference type="Pfam" id="PF05115">
    <property type="entry name" value="PetL"/>
    <property type="match status" value="1"/>
</dbReference>
<dbReference type="GO" id="GO:0031676">
    <property type="term" value="C:plasma membrane-derived thylakoid membrane"/>
    <property type="evidence" value="ECO:0007669"/>
    <property type="project" value="UniProtKB-SubCell"/>
</dbReference>
<name>A0A0M4STY6_9NOSO</name>
<evidence type="ECO:0000256" key="2">
    <source>
        <dbReference type="ARBA" id="ARBA00022448"/>
    </source>
</evidence>
<dbReference type="GO" id="GO:0009512">
    <property type="term" value="C:cytochrome b6f complex"/>
    <property type="evidence" value="ECO:0007669"/>
    <property type="project" value="InterPro"/>
</dbReference>
<keyword evidence="10" id="KW-0602">Photosynthesis</keyword>
<dbReference type="AlphaFoldDB" id="A0A0M4STY6"/>
<keyword evidence="4 10" id="KW-0249">Electron transport</keyword>
<dbReference type="RefSeq" id="WP_062295558.1">
    <property type="nucleotide sequence ID" value="NZ_CP012036.1"/>
</dbReference>
<accession>A0A0M4STY6</accession>
<comment type="subcellular location">
    <subcellularLocation>
        <location evidence="10">Cellular thylakoid membrane</location>
        <topology evidence="10">Single-pass membrane protein</topology>
    </subcellularLocation>
    <subcellularLocation>
        <location evidence="1">Membrane</location>
        <topology evidence="1">Single-pass membrane protein</topology>
    </subcellularLocation>
</comment>
<dbReference type="OrthoDB" id="490372at2"/>
<keyword evidence="12" id="KW-1185">Reference proteome</keyword>
<dbReference type="KEGG" id="npz:ACX27_21985"/>
<comment type="similarity">
    <text evidence="10">Belongs to the PetL family.</text>
</comment>
<keyword evidence="2 10" id="KW-0813">Transport</keyword>
<dbReference type="STRING" id="224013.ACX27_21985"/>